<proteinExistence type="inferred from homology"/>
<sequence length="97" mass="10996">MSRRCELSGVGVLYGNKVSHSQRKTRRRFEPNLRVVRFASDLTKQEYKLSVNAKCMRSVEKVGGFDAYMLKISCDVLSDKAKVIKRKIAEKKVGASL</sequence>
<gene>
    <name evidence="5 6" type="primary">rpmB</name>
    <name evidence="6" type="ORF">DMENIID0002_01430</name>
</gene>
<keyword evidence="2 5" id="KW-0689">Ribosomal protein</keyword>
<dbReference type="InterPro" id="IPR034704">
    <property type="entry name" value="Ribosomal_bL28/bL31-like_sf"/>
</dbReference>
<keyword evidence="3 5" id="KW-0687">Ribonucleoprotein</keyword>
<dbReference type="NCBIfam" id="TIGR00009">
    <property type="entry name" value="L28"/>
    <property type="match status" value="1"/>
</dbReference>
<dbReference type="SUPFAM" id="SSF143800">
    <property type="entry name" value="L28p-like"/>
    <property type="match status" value="1"/>
</dbReference>
<dbReference type="Gene3D" id="2.30.170.40">
    <property type="entry name" value="Ribosomal protein L28/L24"/>
    <property type="match status" value="1"/>
</dbReference>
<evidence type="ECO:0000256" key="2">
    <source>
        <dbReference type="ARBA" id="ARBA00022980"/>
    </source>
</evidence>
<dbReference type="EMBL" id="AP029170">
    <property type="protein sequence ID" value="BFD45497.1"/>
    <property type="molecule type" value="Genomic_DNA"/>
</dbReference>
<organism evidence="6">
    <name type="scientific">Candidatus Tisiphia endosymbiont of Sergentomyia squamirostris</name>
    <dbReference type="NCBI Taxonomy" id="3113639"/>
    <lineage>
        <taxon>Bacteria</taxon>
        <taxon>Pseudomonadati</taxon>
        <taxon>Pseudomonadota</taxon>
        <taxon>Alphaproteobacteria</taxon>
        <taxon>Rickettsiales</taxon>
        <taxon>Rickettsiaceae</taxon>
        <taxon>Rickettsieae</taxon>
        <taxon>Candidatus Tisiphia</taxon>
    </lineage>
</organism>
<dbReference type="GO" id="GO:0005840">
    <property type="term" value="C:ribosome"/>
    <property type="evidence" value="ECO:0007669"/>
    <property type="project" value="UniProtKB-KW"/>
</dbReference>
<evidence type="ECO:0000256" key="3">
    <source>
        <dbReference type="ARBA" id="ARBA00023274"/>
    </source>
</evidence>
<name>A0AAT9G6P5_9RICK</name>
<evidence type="ECO:0000256" key="4">
    <source>
        <dbReference type="ARBA" id="ARBA00035174"/>
    </source>
</evidence>
<dbReference type="GO" id="GO:0006412">
    <property type="term" value="P:translation"/>
    <property type="evidence" value="ECO:0007669"/>
    <property type="project" value="UniProtKB-UniRule"/>
</dbReference>
<dbReference type="Pfam" id="PF00830">
    <property type="entry name" value="Ribosomal_L28"/>
    <property type="match status" value="1"/>
</dbReference>
<dbReference type="GO" id="GO:1990904">
    <property type="term" value="C:ribonucleoprotein complex"/>
    <property type="evidence" value="ECO:0007669"/>
    <property type="project" value="UniProtKB-KW"/>
</dbReference>
<protein>
    <recommendedName>
        <fullName evidence="4 5">Large ribosomal subunit protein bL28</fullName>
    </recommendedName>
</protein>
<evidence type="ECO:0000256" key="5">
    <source>
        <dbReference type="HAMAP-Rule" id="MF_00373"/>
    </source>
</evidence>
<dbReference type="PANTHER" id="PTHR39080:SF1">
    <property type="entry name" value="LARGE RIBOSOMAL SUBUNIT PROTEIN BL28A"/>
    <property type="match status" value="1"/>
</dbReference>
<dbReference type="PANTHER" id="PTHR39080">
    <property type="entry name" value="50S RIBOSOMAL PROTEIN L28"/>
    <property type="match status" value="1"/>
</dbReference>
<comment type="similarity">
    <text evidence="1 5">Belongs to the bacterial ribosomal protein bL28 family.</text>
</comment>
<dbReference type="HAMAP" id="MF_00373">
    <property type="entry name" value="Ribosomal_bL28"/>
    <property type="match status" value="1"/>
</dbReference>
<dbReference type="GO" id="GO:0003735">
    <property type="term" value="F:structural constituent of ribosome"/>
    <property type="evidence" value="ECO:0007669"/>
    <property type="project" value="InterPro"/>
</dbReference>
<dbReference type="InterPro" id="IPR050096">
    <property type="entry name" value="Bacterial_rp_bL28"/>
</dbReference>
<dbReference type="InterPro" id="IPR001383">
    <property type="entry name" value="Ribosomal_bL28_bact-type"/>
</dbReference>
<accession>A0AAT9G6P5</accession>
<dbReference type="AlphaFoldDB" id="A0AAT9G6P5"/>
<dbReference type="InterPro" id="IPR026569">
    <property type="entry name" value="Ribosomal_bL28"/>
</dbReference>
<evidence type="ECO:0000313" key="6">
    <source>
        <dbReference type="EMBL" id="BFD45497.1"/>
    </source>
</evidence>
<reference evidence="6" key="1">
    <citation type="submission" date="2024-01" db="EMBL/GenBank/DDBJ databases">
        <title>Sequencing the genomes of a sandfly, Sergentomyia squamirostris, and its two endosymbionts.</title>
        <authorList>
            <person name="Itokawa K."/>
            <person name="Sanjoba C."/>
        </authorList>
    </citation>
    <scope>NUCLEOTIDE SEQUENCE</scope>
    <source>
        <strain evidence="6">RiSSQ</strain>
    </source>
</reference>
<evidence type="ECO:0000256" key="1">
    <source>
        <dbReference type="ARBA" id="ARBA00008760"/>
    </source>
</evidence>
<dbReference type="InterPro" id="IPR037147">
    <property type="entry name" value="Ribosomal_bL28_sf"/>
</dbReference>